<dbReference type="SUPFAM" id="SSF52540">
    <property type="entry name" value="P-loop containing nucleoside triphosphate hydrolases"/>
    <property type="match status" value="1"/>
</dbReference>
<accession>A0A380BKT3</accession>
<dbReference type="PANTHER" id="PTHR38605:SF1">
    <property type="entry name" value="ATPASE"/>
    <property type="match status" value="1"/>
</dbReference>
<dbReference type="PIRSF" id="PIRSF019381">
    <property type="entry name" value="YcjX"/>
    <property type="match status" value="1"/>
</dbReference>
<dbReference type="Proteomes" id="UP000254069">
    <property type="component" value="Unassembled WGS sequence"/>
</dbReference>
<reference evidence="1 2" key="1">
    <citation type="submission" date="2018-06" db="EMBL/GenBank/DDBJ databases">
        <authorList>
            <consortium name="Pathogen Informatics"/>
            <person name="Doyle S."/>
        </authorList>
    </citation>
    <scope>NUCLEOTIDE SEQUENCE [LARGE SCALE GENOMIC DNA]</scope>
    <source>
        <strain evidence="1 2">NCTC10738</strain>
    </source>
</reference>
<dbReference type="InterPro" id="IPR027417">
    <property type="entry name" value="P-loop_NTPase"/>
</dbReference>
<keyword evidence="2" id="KW-1185">Reference proteome</keyword>
<sequence length="478" mass="53373">MASVRQKFGKLKHKTRELAQRTTDRHLRLAVTGLSGAGKTAFITALVDRLLRAGTELDGSGLPLFQVCRDGRLLGVRRELQPDLTIASFDFDAAIASLTAAKPSWPASTRSISELRLTLKYVPTKGMLAKLADSAKLHLDIVDYPGEWLLDLPMLSQDFNRWSETRFARQSTLEASPLYPKFAAALATLDLYADADEQALAAIAESYRLLLLDLVQQQGFYQAQPGRMLLPGELAGTPILAFFPLLPEQLQDKQQLTSAGRRSNYQVLRHRYQQYLAKVVKPFYQEYFAGFDRQLILVDCFSALNRGKAQFEDMAEALNAICASFQYGQSSLLRRLFAPRIDTLLFAASKVDQVTRDQQGNVLSLLSAMLAPSRQQAGFAGSRVETMAISAIKATRHGMVKDADGVEVEVVCGRRMSDGQKVTLYPGEVPRALPEQAFWQRQGFHFCEFAPPDSQPELGYEHIRLDHLLEFLLGDKLR</sequence>
<organism evidence="1 2">
    <name type="scientific">Shewanella algae</name>
    <dbReference type="NCBI Taxonomy" id="38313"/>
    <lineage>
        <taxon>Bacteria</taxon>
        <taxon>Pseudomonadati</taxon>
        <taxon>Pseudomonadota</taxon>
        <taxon>Gammaproteobacteria</taxon>
        <taxon>Alteromonadales</taxon>
        <taxon>Shewanellaceae</taxon>
        <taxon>Shewanella</taxon>
    </lineage>
</organism>
<evidence type="ECO:0000313" key="1">
    <source>
        <dbReference type="EMBL" id="SUJ01981.1"/>
    </source>
</evidence>
<dbReference type="InterPro" id="IPR007413">
    <property type="entry name" value="YcjX-like"/>
</dbReference>
<dbReference type="Pfam" id="PF04317">
    <property type="entry name" value="DUF463"/>
    <property type="match status" value="1"/>
</dbReference>
<dbReference type="EMBL" id="UGYO01000002">
    <property type="protein sequence ID" value="SUJ01981.1"/>
    <property type="molecule type" value="Genomic_DNA"/>
</dbReference>
<evidence type="ECO:0000313" key="2">
    <source>
        <dbReference type="Proteomes" id="UP000254069"/>
    </source>
</evidence>
<dbReference type="PANTHER" id="PTHR38605">
    <property type="entry name" value="ATPASE-RELATED"/>
    <property type="match status" value="1"/>
</dbReference>
<name>A0A380BKT3_9GAMM</name>
<dbReference type="AlphaFoldDB" id="A0A380BKT3"/>
<dbReference type="RefSeq" id="WP_115390189.1">
    <property type="nucleotide sequence ID" value="NZ_JADZHC010000056.1"/>
</dbReference>
<proteinExistence type="predicted"/>
<protein>
    <submittedName>
        <fullName evidence="1">Predicted ATPase</fullName>
    </submittedName>
</protein>
<gene>
    <name evidence="1" type="primary">ycjX</name>
    <name evidence="1" type="ORF">NCTC10738_03376</name>
</gene>